<evidence type="ECO:0000313" key="2">
    <source>
        <dbReference type="Proteomes" id="UP000468327"/>
    </source>
</evidence>
<name>A0A6N8IK96_9ACTN</name>
<reference evidence="1 2" key="1">
    <citation type="submission" date="2019-11" db="EMBL/GenBank/DDBJ databases">
        <title>Whole genome shotgun sequencing (WGS) data from Adlercreutzia equolifaciens ResAG-91, Eggerthella lenta MRI-F36, MRI-F37, MRI-F40, ResAG-49, ResAG-88, ResAG-121, ResAG-145, and Gordonibacter sp. ResAG-5, ResAG-26, ResAG-43, ResAG-50, ResAG-59.</title>
        <authorList>
            <person name="Stoll D.A."/>
            <person name="Danylec N."/>
            <person name="Franz C.M.A.P."/>
            <person name="Huch M."/>
        </authorList>
    </citation>
    <scope>NUCLEOTIDE SEQUENCE [LARGE SCALE GENOMIC DNA]</scope>
    <source>
        <strain evidence="1 2">ResAG-59</strain>
    </source>
</reference>
<accession>A0A6N8IK96</accession>
<protein>
    <submittedName>
        <fullName evidence="1">Uncharacterized protein</fullName>
    </submittedName>
</protein>
<dbReference type="Proteomes" id="UP000468327">
    <property type="component" value="Unassembled WGS sequence"/>
</dbReference>
<comment type="caution">
    <text evidence="1">The sequence shown here is derived from an EMBL/GenBank/DDBJ whole genome shotgun (WGS) entry which is preliminary data.</text>
</comment>
<dbReference type="EMBL" id="WPOC01000027">
    <property type="protein sequence ID" value="MVN16258.1"/>
    <property type="molecule type" value="Genomic_DNA"/>
</dbReference>
<evidence type="ECO:0000313" key="1">
    <source>
        <dbReference type="EMBL" id="MVN16258.1"/>
    </source>
</evidence>
<dbReference type="AlphaFoldDB" id="A0A6N8IK96"/>
<gene>
    <name evidence="1" type="ORF">GO738_13070</name>
</gene>
<dbReference type="RefSeq" id="WP_143412759.1">
    <property type="nucleotide sequence ID" value="NZ_NFJN01000018.1"/>
</dbReference>
<sequence length="85" mass="9170">MKGLQRGMGGAVIGFFDLPAEGVLRAKAIVGNDDASSGYWGEHARRMMRRLSGPEGLPAFTEAHVRYKITDFGVVASRGTPRASY</sequence>
<proteinExistence type="predicted"/>
<organism evidence="1 2">
    <name type="scientific">Gordonibacter urolithinfaciens</name>
    <dbReference type="NCBI Taxonomy" id="1335613"/>
    <lineage>
        <taxon>Bacteria</taxon>
        <taxon>Bacillati</taxon>
        <taxon>Actinomycetota</taxon>
        <taxon>Coriobacteriia</taxon>
        <taxon>Eggerthellales</taxon>
        <taxon>Eggerthellaceae</taxon>
        <taxon>Gordonibacter</taxon>
    </lineage>
</organism>
<keyword evidence="2" id="KW-1185">Reference proteome</keyword>